<reference evidence="2" key="1">
    <citation type="journal article" date="2002" name="Science">
        <title>The draft genome of Ciona intestinalis: insights into chordate and vertebrate origins.</title>
        <authorList>
            <person name="Dehal P."/>
            <person name="Satou Y."/>
            <person name="Campbell R.K."/>
            <person name="Chapman J."/>
            <person name="Degnan B."/>
            <person name="De Tomaso A."/>
            <person name="Davidson B."/>
            <person name="Di Gregorio A."/>
            <person name="Gelpke M."/>
            <person name="Goodstein D.M."/>
            <person name="Harafuji N."/>
            <person name="Hastings K.E."/>
            <person name="Ho I."/>
            <person name="Hotta K."/>
            <person name="Huang W."/>
            <person name="Kawashima T."/>
            <person name="Lemaire P."/>
            <person name="Martinez D."/>
            <person name="Meinertzhagen I.A."/>
            <person name="Necula S."/>
            <person name="Nonaka M."/>
            <person name="Putnam N."/>
            <person name="Rash S."/>
            <person name="Saiga H."/>
            <person name="Satake M."/>
            <person name="Terry A."/>
            <person name="Yamada L."/>
            <person name="Wang H.G."/>
            <person name="Awazu S."/>
            <person name="Azumi K."/>
            <person name="Boore J."/>
            <person name="Branno M."/>
            <person name="Chin-Bow S."/>
            <person name="DeSantis R."/>
            <person name="Doyle S."/>
            <person name="Francino P."/>
            <person name="Keys D.N."/>
            <person name="Haga S."/>
            <person name="Hayashi H."/>
            <person name="Hino K."/>
            <person name="Imai K.S."/>
            <person name="Inaba K."/>
            <person name="Kano S."/>
            <person name="Kobayashi K."/>
            <person name="Kobayashi M."/>
            <person name="Lee B.I."/>
            <person name="Makabe K.W."/>
            <person name="Manohar C."/>
            <person name="Matassi G."/>
            <person name="Medina M."/>
            <person name="Mochizuki Y."/>
            <person name="Mount S."/>
            <person name="Morishita T."/>
            <person name="Miura S."/>
            <person name="Nakayama A."/>
            <person name="Nishizaka S."/>
            <person name="Nomoto H."/>
            <person name="Ohta F."/>
            <person name="Oishi K."/>
            <person name="Rigoutsos I."/>
            <person name="Sano M."/>
            <person name="Sasaki A."/>
            <person name="Sasakura Y."/>
            <person name="Shoguchi E."/>
            <person name="Shin-i T."/>
            <person name="Spagnuolo A."/>
            <person name="Stainier D."/>
            <person name="Suzuki M.M."/>
            <person name="Tassy O."/>
            <person name="Takatori N."/>
            <person name="Tokuoka M."/>
            <person name="Yagi K."/>
            <person name="Yoshizaki F."/>
            <person name="Wada S."/>
            <person name="Zhang C."/>
            <person name="Hyatt P.D."/>
            <person name="Larimer F."/>
            <person name="Detter C."/>
            <person name="Doggett N."/>
            <person name="Glavina T."/>
            <person name="Hawkins T."/>
            <person name="Richardson P."/>
            <person name="Lucas S."/>
            <person name="Kohara Y."/>
            <person name="Levine M."/>
            <person name="Satoh N."/>
            <person name="Rokhsar D.S."/>
        </authorList>
    </citation>
    <scope>NUCLEOTIDE SEQUENCE [LARGE SCALE GENOMIC DNA]</scope>
</reference>
<dbReference type="Ensembl" id="ENSCINT00000036849.1">
    <property type="protein sequence ID" value="ENSCINP00000035364.1"/>
    <property type="gene ID" value="ENSCING00000024443.1"/>
</dbReference>
<dbReference type="AlphaFoldDB" id="H2Y0D0"/>
<dbReference type="InParanoid" id="H2Y0D0"/>
<dbReference type="Proteomes" id="UP000008144">
    <property type="component" value="Chromosome 2"/>
</dbReference>
<reference evidence="1" key="2">
    <citation type="journal article" date="2008" name="Genome Biol.">
        <title>Improved genome assembly and evidence-based global gene model set for the chordate Ciona intestinalis: new insight into intron and operon populations.</title>
        <authorList>
            <person name="Satou Y."/>
            <person name="Mineta K."/>
            <person name="Ogasawara M."/>
            <person name="Sasakura Y."/>
            <person name="Shoguchi E."/>
            <person name="Ueno K."/>
            <person name="Yamada L."/>
            <person name="Matsumoto J."/>
            <person name="Wasserscheid J."/>
            <person name="Dewar K."/>
            <person name="Wiley G.B."/>
            <person name="Macmil S.L."/>
            <person name="Roe B.A."/>
            <person name="Zeller R.W."/>
            <person name="Hastings K.E."/>
            <person name="Lemaire P."/>
            <person name="Lindquist E."/>
            <person name="Endo T."/>
            <person name="Hotta K."/>
            <person name="Inaba K."/>
        </authorList>
    </citation>
    <scope>NUCLEOTIDE SEQUENCE [LARGE SCALE GENOMIC DNA]</scope>
    <source>
        <strain evidence="1">wild type</strain>
    </source>
</reference>
<reference evidence="1" key="3">
    <citation type="submission" date="2025-08" db="UniProtKB">
        <authorList>
            <consortium name="Ensembl"/>
        </authorList>
    </citation>
    <scope>IDENTIFICATION</scope>
</reference>
<proteinExistence type="predicted"/>
<organism evidence="1 2">
    <name type="scientific">Ciona intestinalis</name>
    <name type="common">Transparent sea squirt</name>
    <name type="synonym">Ascidia intestinalis</name>
    <dbReference type="NCBI Taxonomy" id="7719"/>
    <lineage>
        <taxon>Eukaryota</taxon>
        <taxon>Metazoa</taxon>
        <taxon>Chordata</taxon>
        <taxon>Tunicata</taxon>
        <taxon>Ascidiacea</taxon>
        <taxon>Phlebobranchia</taxon>
        <taxon>Cionidae</taxon>
        <taxon>Ciona</taxon>
    </lineage>
</organism>
<evidence type="ECO:0000313" key="2">
    <source>
        <dbReference type="Proteomes" id="UP000008144"/>
    </source>
</evidence>
<evidence type="ECO:0000313" key="1">
    <source>
        <dbReference type="Ensembl" id="ENSCINP00000035364.1"/>
    </source>
</evidence>
<dbReference type="EMBL" id="EAAA01001360">
    <property type="status" value="NOT_ANNOTATED_CDS"/>
    <property type="molecule type" value="Genomic_DNA"/>
</dbReference>
<keyword evidence="2" id="KW-1185">Reference proteome</keyword>
<dbReference type="STRING" id="7719.ENSCINP00000035364"/>
<reference evidence="1" key="4">
    <citation type="submission" date="2025-09" db="UniProtKB">
        <authorList>
            <consortium name="Ensembl"/>
        </authorList>
    </citation>
    <scope>IDENTIFICATION</scope>
</reference>
<name>H2Y0D0_CIOIN</name>
<accession>H2Y0D0</accession>
<dbReference type="HOGENOM" id="CLU_1890396_0_0_1"/>
<sequence>MQRNTLRQIKRICEPISDLPQWIAMDWLHDLPRVHRFQQVWRSNTPLDRDWTERTSSVTDDQLWFPITPDKQFCFNLQWNSGCPLGSPLLDCDEDLCSQSHCASHPHAMCRVMNCGSCYPEFYDGSSGEVFQCYG</sequence>
<protein>
    <submittedName>
        <fullName evidence="1">Uncharacterized protein</fullName>
    </submittedName>
</protein>